<keyword evidence="2" id="KW-0472">Membrane</keyword>
<dbReference type="InterPro" id="IPR038770">
    <property type="entry name" value="Na+/solute_symporter_sf"/>
</dbReference>
<dbReference type="Proteomes" id="UP000309215">
    <property type="component" value="Unassembled WGS sequence"/>
</dbReference>
<feature type="compositionally biased region" description="Pro residues" evidence="1">
    <location>
        <begin position="409"/>
        <end position="423"/>
    </location>
</feature>
<organism evidence="3 4">
    <name type="scientific">Polyangium fumosum</name>
    <dbReference type="NCBI Taxonomy" id="889272"/>
    <lineage>
        <taxon>Bacteria</taxon>
        <taxon>Pseudomonadati</taxon>
        <taxon>Myxococcota</taxon>
        <taxon>Polyangia</taxon>
        <taxon>Polyangiales</taxon>
        <taxon>Polyangiaceae</taxon>
        <taxon>Polyangium</taxon>
    </lineage>
</organism>
<reference evidence="3 4" key="1">
    <citation type="submission" date="2019-04" db="EMBL/GenBank/DDBJ databases">
        <authorList>
            <person name="Li Y."/>
            <person name="Wang J."/>
        </authorList>
    </citation>
    <scope>NUCLEOTIDE SEQUENCE [LARGE SCALE GENOMIC DNA]</scope>
    <source>
        <strain evidence="3 4">DSM 14668</strain>
    </source>
</reference>
<dbReference type="RefSeq" id="WP_170228965.1">
    <property type="nucleotide sequence ID" value="NZ_SSMQ01000006.1"/>
</dbReference>
<feature type="transmembrane region" description="Helical" evidence="2">
    <location>
        <begin position="35"/>
        <end position="55"/>
    </location>
</feature>
<evidence type="ECO:0000256" key="2">
    <source>
        <dbReference type="SAM" id="Phobius"/>
    </source>
</evidence>
<feature type="region of interest" description="Disordered" evidence="1">
    <location>
        <begin position="409"/>
        <end position="442"/>
    </location>
</feature>
<feature type="transmembrane region" description="Helical" evidence="2">
    <location>
        <begin position="205"/>
        <end position="226"/>
    </location>
</feature>
<comment type="caution">
    <text evidence="3">The sequence shown here is derived from an EMBL/GenBank/DDBJ whole genome shotgun (WGS) entry which is preliminary data.</text>
</comment>
<dbReference type="Gene3D" id="1.20.1530.20">
    <property type="match status" value="1"/>
</dbReference>
<keyword evidence="2" id="KW-0812">Transmembrane</keyword>
<dbReference type="AlphaFoldDB" id="A0A4U1JH52"/>
<feature type="transmembrane region" description="Helical" evidence="2">
    <location>
        <begin position="6"/>
        <end position="23"/>
    </location>
</feature>
<evidence type="ECO:0008006" key="5">
    <source>
        <dbReference type="Google" id="ProtNLM"/>
    </source>
</evidence>
<dbReference type="EMBL" id="SSMQ01000006">
    <property type="protein sequence ID" value="TKD10483.1"/>
    <property type="molecule type" value="Genomic_DNA"/>
</dbReference>
<name>A0A4U1JH52_9BACT</name>
<feature type="transmembrane region" description="Helical" evidence="2">
    <location>
        <begin position="343"/>
        <end position="365"/>
    </location>
</feature>
<evidence type="ECO:0000313" key="4">
    <source>
        <dbReference type="Proteomes" id="UP000309215"/>
    </source>
</evidence>
<evidence type="ECO:0000256" key="1">
    <source>
        <dbReference type="SAM" id="MobiDB-lite"/>
    </source>
</evidence>
<feature type="compositionally biased region" description="Polar residues" evidence="1">
    <location>
        <begin position="431"/>
        <end position="442"/>
    </location>
</feature>
<feature type="transmembrane region" description="Helical" evidence="2">
    <location>
        <begin position="377"/>
        <end position="396"/>
    </location>
</feature>
<sequence length="442" mass="46814">MPPDRLRVVVGLAVALGLAVLLAQPKVKALEQRFGVTVLISAGVPFLAMGAIFSLDSVGILTPQVLLDLKPAFEFGLGWVGFVVGLHFDVRKLDALPASLGPVIVLESVVPMLTTAGLCAMALLGMGVPWERNAFARDALVLAACAAPSAPISMEIWERRVGRKAARMIDEVTSLDEVTGLALLGVIAILFRPENDTTRWVLPSSAWLLLTLGLGGVLGIVTYVLLRGAHNAAEELTLLLGAVALSAGVAGYLALSVPVVCAIAGALLANLPIRDLEGLKKTLLDVERPIYLIFLLVVGATWRPLEWQGWLLATAFVLARVAGKRLGAIWSKRVGPKELPSAGMLALALAPQSPSSIVLMVSAATLYHGYGLERVRWVINAVIIGGVLTEVVVRILEWRRRRVGVDLTPIPPTRVLPPDPPKPQADAAPVLSTTPTTPEGSA</sequence>
<keyword evidence="4" id="KW-1185">Reference proteome</keyword>
<feature type="transmembrane region" description="Helical" evidence="2">
    <location>
        <begin position="238"/>
        <end position="269"/>
    </location>
</feature>
<protein>
    <recommendedName>
        <fullName evidence="5">Cation/H+ exchanger domain-containing protein</fullName>
    </recommendedName>
</protein>
<accession>A0A4U1JH52</accession>
<feature type="transmembrane region" description="Helical" evidence="2">
    <location>
        <begin position="103"/>
        <end position="128"/>
    </location>
</feature>
<gene>
    <name evidence="3" type="ORF">E8A74_08550</name>
</gene>
<proteinExistence type="predicted"/>
<feature type="transmembrane region" description="Helical" evidence="2">
    <location>
        <begin position="75"/>
        <end position="91"/>
    </location>
</feature>
<evidence type="ECO:0000313" key="3">
    <source>
        <dbReference type="EMBL" id="TKD10483.1"/>
    </source>
</evidence>
<keyword evidence="2" id="KW-1133">Transmembrane helix</keyword>
<feature type="transmembrane region" description="Helical" evidence="2">
    <location>
        <begin position="134"/>
        <end position="154"/>
    </location>
</feature>